<feature type="disulfide bond" evidence="1">
    <location>
        <begin position="38"/>
        <end position="82"/>
    </location>
</feature>
<dbReference type="SUPFAM" id="SSF49870">
    <property type="entry name" value="Osmotin, thaumatin-like protein"/>
    <property type="match status" value="1"/>
</dbReference>
<evidence type="ECO:0000313" key="3">
    <source>
        <dbReference type="Proteomes" id="UP000822688"/>
    </source>
</evidence>
<organism evidence="2 3">
    <name type="scientific">Ceratodon purpureus</name>
    <name type="common">Fire moss</name>
    <name type="synonym">Dicranum purpureum</name>
    <dbReference type="NCBI Taxonomy" id="3225"/>
    <lineage>
        <taxon>Eukaryota</taxon>
        <taxon>Viridiplantae</taxon>
        <taxon>Streptophyta</taxon>
        <taxon>Embryophyta</taxon>
        <taxon>Bryophyta</taxon>
        <taxon>Bryophytina</taxon>
        <taxon>Bryopsida</taxon>
        <taxon>Dicranidae</taxon>
        <taxon>Pseudoditrichales</taxon>
        <taxon>Ditrichaceae</taxon>
        <taxon>Ceratodon</taxon>
    </lineage>
</organism>
<dbReference type="Proteomes" id="UP000822688">
    <property type="component" value="Chromosome 3"/>
</dbReference>
<dbReference type="AlphaFoldDB" id="A0A8T0ILH6"/>
<dbReference type="InterPro" id="IPR001938">
    <property type="entry name" value="Thaumatin"/>
</dbReference>
<comment type="caution">
    <text evidence="2">The sequence shown here is derived from an EMBL/GenBank/DDBJ whole genome shotgun (WGS) entry which is preliminary data.</text>
</comment>
<proteinExistence type="predicted"/>
<evidence type="ECO:0000256" key="1">
    <source>
        <dbReference type="PIRSR" id="PIRSR002703-1"/>
    </source>
</evidence>
<keyword evidence="1" id="KW-1015">Disulfide bond</keyword>
<dbReference type="PROSITE" id="PS51367">
    <property type="entry name" value="THAUMATIN_2"/>
    <property type="match status" value="1"/>
</dbReference>
<reference evidence="2" key="1">
    <citation type="submission" date="2020-06" db="EMBL/GenBank/DDBJ databases">
        <title>WGS assembly of Ceratodon purpureus strain R40.</title>
        <authorList>
            <person name="Carey S.B."/>
            <person name="Jenkins J."/>
            <person name="Shu S."/>
            <person name="Lovell J.T."/>
            <person name="Sreedasyam A."/>
            <person name="Maumus F."/>
            <person name="Tiley G.P."/>
            <person name="Fernandez-Pozo N."/>
            <person name="Barry K."/>
            <person name="Chen C."/>
            <person name="Wang M."/>
            <person name="Lipzen A."/>
            <person name="Daum C."/>
            <person name="Saski C.A."/>
            <person name="Payton A.C."/>
            <person name="Mcbreen J.C."/>
            <person name="Conrad R.E."/>
            <person name="Kollar L.M."/>
            <person name="Olsson S."/>
            <person name="Huttunen S."/>
            <person name="Landis J.B."/>
            <person name="Wickett N.J."/>
            <person name="Johnson M.G."/>
            <person name="Rensing S.A."/>
            <person name="Grimwood J."/>
            <person name="Schmutz J."/>
            <person name="Mcdaniel S.F."/>
        </authorList>
    </citation>
    <scope>NUCLEOTIDE SEQUENCE</scope>
    <source>
        <strain evidence="2">R40</strain>
    </source>
</reference>
<dbReference type="InterPro" id="IPR037176">
    <property type="entry name" value="Osmotin/thaumatin-like_sf"/>
</dbReference>
<dbReference type="Gene3D" id="2.60.110.10">
    <property type="entry name" value="Thaumatin"/>
    <property type="match status" value="1"/>
</dbReference>
<dbReference type="PIRSF" id="PIRSF002703">
    <property type="entry name" value="Thaumatin"/>
    <property type="match status" value="1"/>
</dbReference>
<name>A0A8T0ILH6_CERPU</name>
<dbReference type="Pfam" id="PF00314">
    <property type="entry name" value="Thaumatin"/>
    <property type="match status" value="1"/>
</dbReference>
<dbReference type="EMBL" id="CM026423">
    <property type="protein sequence ID" value="KAG0583696.1"/>
    <property type="molecule type" value="Genomic_DNA"/>
</dbReference>
<dbReference type="PANTHER" id="PTHR31013">
    <property type="entry name" value="THAUMATIN FAMILY PROTEIN-RELATED"/>
    <property type="match status" value="1"/>
</dbReference>
<keyword evidence="3" id="KW-1185">Reference proteome</keyword>
<evidence type="ECO:0008006" key="4">
    <source>
        <dbReference type="Google" id="ProtNLM"/>
    </source>
</evidence>
<gene>
    <name evidence="2" type="ORF">KC19_3G155900</name>
</gene>
<protein>
    <recommendedName>
        <fullName evidence="4">Thaumatin-like protein</fullName>
    </recommendedName>
</protein>
<dbReference type="PANTHER" id="PTHR31013:SF2">
    <property type="entry name" value="THAUMATIN-LIKE PROTEIN"/>
    <property type="match status" value="1"/>
</dbReference>
<accession>A0A8T0ILH6</accession>
<evidence type="ECO:0000313" key="2">
    <source>
        <dbReference type="EMBL" id="KAG0583696.1"/>
    </source>
</evidence>
<feature type="disulfide bond" evidence="1">
    <location>
        <begin position="33"/>
        <end position="103"/>
    </location>
</feature>
<sequence length="115" mass="12154">MDSYDLSNVNAYNLPLMINPTNTNGDPRDGSHCGTLTCTIPDLNSFCQAPNRLTGGPGNGCYNTDGTGDFSTSGTQAFKNACPSSYSYSKDDTNNPPVVYAACKAGSDYEVVFCP</sequence>